<evidence type="ECO:0000256" key="3">
    <source>
        <dbReference type="ARBA" id="ARBA00022598"/>
    </source>
</evidence>
<evidence type="ECO:0000256" key="2">
    <source>
        <dbReference type="ARBA" id="ARBA00009256"/>
    </source>
</evidence>
<dbReference type="AlphaFoldDB" id="A0A7C1VY68"/>
<comment type="catalytic activity">
    <reaction evidence="7">
        <text>(R)-pantoate + beta-alanine + ATP = (R)-pantothenate + AMP + diphosphate + H(+)</text>
        <dbReference type="Rhea" id="RHEA:10912"/>
        <dbReference type="ChEBI" id="CHEBI:15378"/>
        <dbReference type="ChEBI" id="CHEBI:15980"/>
        <dbReference type="ChEBI" id="CHEBI:29032"/>
        <dbReference type="ChEBI" id="CHEBI:30616"/>
        <dbReference type="ChEBI" id="CHEBI:33019"/>
        <dbReference type="ChEBI" id="CHEBI:57966"/>
        <dbReference type="ChEBI" id="CHEBI:456215"/>
        <dbReference type="EC" id="6.3.2.1"/>
    </reaction>
</comment>
<dbReference type="UniPathway" id="UPA00028">
    <property type="reaction ID" value="UER00005"/>
</dbReference>
<keyword evidence="4" id="KW-0566">Pantothenate biosynthesis</keyword>
<dbReference type="GO" id="GO:0005524">
    <property type="term" value="F:ATP binding"/>
    <property type="evidence" value="ECO:0007669"/>
    <property type="project" value="UniProtKB-KW"/>
</dbReference>
<comment type="similarity">
    <text evidence="2">Belongs to the pantothenate synthetase family.</text>
</comment>
<accession>A0A7C1VY68</accession>
<comment type="pathway">
    <text evidence="1">Cofactor biosynthesis; (R)-pantothenate biosynthesis; (R)-pantothenate from (R)-pantoate and beta-alanine: step 1/1.</text>
</comment>
<dbReference type="InterPro" id="IPR014729">
    <property type="entry name" value="Rossmann-like_a/b/a_fold"/>
</dbReference>
<dbReference type="Gene3D" id="3.30.1300.10">
    <property type="entry name" value="Pantoate-beta-alanine ligase, C-terminal domain"/>
    <property type="match status" value="1"/>
</dbReference>
<evidence type="ECO:0000256" key="7">
    <source>
        <dbReference type="ARBA" id="ARBA00048258"/>
    </source>
</evidence>
<protein>
    <recommendedName>
        <fullName evidence="8">Pantoate--beta-alanine ligase</fullName>
        <ecNumber evidence="8">6.3.2.1</ecNumber>
    </recommendedName>
</protein>
<dbReference type="EC" id="6.3.2.1" evidence="8"/>
<dbReference type="InterPro" id="IPR003721">
    <property type="entry name" value="Pantoate_ligase"/>
</dbReference>
<dbReference type="PANTHER" id="PTHR21299">
    <property type="entry name" value="CYTIDYLATE KINASE/PANTOATE-BETA-ALANINE LIGASE"/>
    <property type="match status" value="1"/>
</dbReference>
<evidence type="ECO:0000256" key="8">
    <source>
        <dbReference type="NCBIfam" id="TIGR00018"/>
    </source>
</evidence>
<evidence type="ECO:0000313" key="9">
    <source>
        <dbReference type="EMBL" id="HEC68439.1"/>
    </source>
</evidence>
<dbReference type="FunFam" id="3.30.1300.10:FF:000001">
    <property type="entry name" value="Pantothenate synthetase"/>
    <property type="match status" value="1"/>
</dbReference>
<evidence type="ECO:0000256" key="5">
    <source>
        <dbReference type="ARBA" id="ARBA00022741"/>
    </source>
</evidence>
<dbReference type="PANTHER" id="PTHR21299:SF1">
    <property type="entry name" value="PANTOATE--BETA-ALANINE LIGASE"/>
    <property type="match status" value="1"/>
</dbReference>
<feature type="non-terminal residue" evidence="9">
    <location>
        <position position="1"/>
    </location>
</feature>
<evidence type="ECO:0000256" key="1">
    <source>
        <dbReference type="ARBA" id="ARBA00004990"/>
    </source>
</evidence>
<dbReference type="GO" id="GO:0015940">
    <property type="term" value="P:pantothenate biosynthetic process"/>
    <property type="evidence" value="ECO:0007669"/>
    <property type="project" value="UniProtKB-UniRule"/>
</dbReference>
<keyword evidence="3 9" id="KW-0436">Ligase</keyword>
<evidence type="ECO:0000256" key="6">
    <source>
        <dbReference type="ARBA" id="ARBA00022840"/>
    </source>
</evidence>
<organism evidence="9">
    <name type="scientific">Desulfofervidus auxilii</name>
    <dbReference type="NCBI Taxonomy" id="1621989"/>
    <lineage>
        <taxon>Bacteria</taxon>
        <taxon>Pseudomonadati</taxon>
        <taxon>Thermodesulfobacteriota</taxon>
        <taxon>Candidatus Desulfofervidia</taxon>
        <taxon>Candidatus Desulfofervidales</taxon>
        <taxon>Candidatus Desulfofervidaceae</taxon>
        <taxon>Candidatus Desulfofervidus</taxon>
    </lineage>
</organism>
<dbReference type="Proteomes" id="UP000885738">
    <property type="component" value="Unassembled WGS sequence"/>
</dbReference>
<gene>
    <name evidence="9" type="ORF">ENI35_06505</name>
</gene>
<sequence>GEGKKQGDVLVVSLFVNPIQFGPKEDLAAYPRNLQRDASLAEKEGTDVLFVPEEKEMYPEGYQTYVEVTQLTKYLCGVSRPGHFKGVTTVVAKLFNIIRPHIAIFGLKDYQQYIVIKRMVRDLNYPIKIIGCPIVRETDGLAMSSRNVYLTSEQRPSALSLYKSLNIAQEMVNKGERKAKNIIKAVSIFIQKHPYTKIDYVKLCHPETLEDLEEIKERALLALAVKVGKARLIDNTILGVK</sequence>
<reference evidence="9" key="1">
    <citation type="journal article" date="2020" name="mSystems">
        <title>Genome- and Community-Level Interaction Insights into Carbon Utilization and Element Cycling Functions of Hydrothermarchaeota in Hydrothermal Sediment.</title>
        <authorList>
            <person name="Zhou Z."/>
            <person name="Liu Y."/>
            <person name="Xu W."/>
            <person name="Pan J."/>
            <person name="Luo Z.H."/>
            <person name="Li M."/>
        </authorList>
    </citation>
    <scope>NUCLEOTIDE SEQUENCE [LARGE SCALE GENOMIC DNA]</scope>
    <source>
        <strain evidence="9">HyVt-389</strain>
    </source>
</reference>
<keyword evidence="5" id="KW-0547">Nucleotide-binding</keyword>
<name>A0A7C1VY68_DESA2</name>
<dbReference type="NCBIfam" id="TIGR00018">
    <property type="entry name" value="panC"/>
    <property type="match status" value="1"/>
</dbReference>
<dbReference type="EMBL" id="DRIH01000231">
    <property type="protein sequence ID" value="HEC68439.1"/>
    <property type="molecule type" value="Genomic_DNA"/>
</dbReference>
<evidence type="ECO:0000256" key="4">
    <source>
        <dbReference type="ARBA" id="ARBA00022655"/>
    </source>
</evidence>
<keyword evidence="6" id="KW-0067">ATP-binding</keyword>
<dbReference type="InterPro" id="IPR042176">
    <property type="entry name" value="Pantoate_ligase_C"/>
</dbReference>
<dbReference type="SUPFAM" id="SSF52374">
    <property type="entry name" value="Nucleotidylyl transferase"/>
    <property type="match status" value="1"/>
</dbReference>
<dbReference type="Pfam" id="PF02569">
    <property type="entry name" value="Pantoate_ligase"/>
    <property type="match status" value="1"/>
</dbReference>
<proteinExistence type="inferred from homology"/>
<dbReference type="HAMAP" id="MF_00158">
    <property type="entry name" value="PanC"/>
    <property type="match status" value="1"/>
</dbReference>
<dbReference type="GO" id="GO:0005829">
    <property type="term" value="C:cytosol"/>
    <property type="evidence" value="ECO:0007669"/>
    <property type="project" value="TreeGrafter"/>
</dbReference>
<dbReference type="Gene3D" id="3.40.50.620">
    <property type="entry name" value="HUPs"/>
    <property type="match status" value="1"/>
</dbReference>
<comment type="caution">
    <text evidence="9">The sequence shown here is derived from an EMBL/GenBank/DDBJ whole genome shotgun (WGS) entry which is preliminary data.</text>
</comment>
<dbReference type="CDD" id="cd00560">
    <property type="entry name" value="PanC"/>
    <property type="match status" value="1"/>
</dbReference>
<dbReference type="GO" id="GO:0004592">
    <property type="term" value="F:pantoate-beta-alanine ligase activity"/>
    <property type="evidence" value="ECO:0007669"/>
    <property type="project" value="UniProtKB-UniRule"/>
</dbReference>